<protein>
    <recommendedName>
        <fullName evidence="2">Nucleolar protein 9</fullName>
    </recommendedName>
    <alternativeName>
        <fullName evidence="5 6">Pumilio domain-containing protein NOP9</fullName>
    </alternativeName>
</protein>
<feature type="compositionally biased region" description="Basic residues" evidence="7">
    <location>
        <begin position="787"/>
        <end position="798"/>
    </location>
</feature>
<feature type="compositionally biased region" description="Basic residues" evidence="7">
    <location>
        <begin position="1"/>
        <end position="19"/>
    </location>
</feature>
<accession>A0A2H2YX16</accession>
<dbReference type="OrthoDB" id="392571at2759"/>
<dbReference type="Gene3D" id="1.25.10.10">
    <property type="entry name" value="Leucine-rich Repeat Variant"/>
    <property type="match status" value="2"/>
</dbReference>
<dbReference type="GO" id="GO:0030686">
    <property type="term" value="C:90S preribosome"/>
    <property type="evidence" value="ECO:0007669"/>
    <property type="project" value="TreeGrafter"/>
</dbReference>
<proteinExistence type="predicted"/>
<evidence type="ECO:0000256" key="4">
    <source>
        <dbReference type="ARBA" id="ARBA00024893"/>
    </source>
</evidence>
<dbReference type="GO" id="GO:0005730">
    <property type="term" value="C:nucleolus"/>
    <property type="evidence" value="ECO:0007669"/>
    <property type="project" value="UniProtKB-SubCell"/>
</dbReference>
<comment type="subcellular location">
    <subcellularLocation>
        <location evidence="1">Nucleus</location>
        <location evidence="1">Nucleolus</location>
    </subcellularLocation>
</comment>
<dbReference type="Pfam" id="PF22493">
    <property type="entry name" value="PUF_NOP9"/>
    <property type="match status" value="1"/>
</dbReference>
<sequence length="812" mass="90443">MPKPRTKRGAAREERKRKHSDTANSNSHEHKRQRRDDEGDYTNTNDYYNNNNSTNNDAAYGEEDTYELSHHHHHQGGGPGEREFFGMLADDEQEYFRRADEMLELNQFPTPEDRDIFLQNVYREAKGKELKIASSQSCSRLMERLIQLASTSQKKQLFEAFGGHFLSLVQHRFASHCCEALFLRSAGVVTQELADGFTGFVMDTKGADVEGQQPEASMEHLFLATLDELEGSLGYLITDRFASHTLRVLLLVLSGMPLEEQSSRTLLKSKRKEKITVVGSSEADAQNRGKRAVPASFIMAANKIMQDSVEGMDATAIQVLAKHPIGNPILQLILELDLTLNKGEAKGAAKGEEGKTDDASPSLLQKLLPGAPKSLSDGSSAASEFVNGMIYDQIGSRLIETLVTHAPGKIFKALNQNIFLPRIQGYVRNDISCYPAIRVLQRLGKDDLAKAVDQIAPTVPQLVSKARYNVLSTLFERCAARNINDEIKKLMKGLKEGCGSQPADLVKTLCSLSASEEEEQKKKKDVQQLTKNQYAVQSHGAKLLTTLLSIPGPSKAVHESILALSSDLVLRLANTSLPTVTVLTTAINTPSSNSLFQKGLVNTLLPHIPELATSQYGHNLVNAIAEIPSKGKDWSIPQHIKDKVMTALASHESQLRESWMGRSVWRTWKGDMWKTRRFDWKNWMKELDEMKAPAAAAPKNKGDVKANDERKTAAKDEEDAEKKDEQPVVEAAEEVNGNGNGADEDASARKEKKKKKDKKDKKDKESKKEKKEKKREEAEESGEPQEKKKKKKKSKEKKKSKDGDVEMADAEE</sequence>
<dbReference type="GO" id="GO:0003723">
    <property type="term" value="F:RNA binding"/>
    <property type="evidence" value="ECO:0007669"/>
    <property type="project" value="InterPro"/>
</dbReference>
<dbReference type="InterPro" id="IPR011989">
    <property type="entry name" value="ARM-like"/>
</dbReference>
<dbReference type="PANTHER" id="PTHR13102">
    <property type="entry name" value="NUCLEOLAR PROTEIN 9"/>
    <property type="match status" value="1"/>
</dbReference>
<evidence type="ECO:0000256" key="1">
    <source>
        <dbReference type="ARBA" id="ARBA00004604"/>
    </source>
</evidence>
<feature type="compositionally biased region" description="Basic and acidic residues" evidence="7">
    <location>
        <begin position="700"/>
        <end position="726"/>
    </location>
</feature>
<feature type="region of interest" description="Disordered" evidence="7">
    <location>
        <begin position="692"/>
        <end position="812"/>
    </location>
</feature>
<evidence type="ECO:0000256" key="5">
    <source>
        <dbReference type="ARBA" id="ARBA00030932"/>
    </source>
</evidence>
<comment type="caution">
    <text evidence="8">The sequence shown here is derived from an EMBL/GenBank/DDBJ whole genome shotgun (WGS) entry which is preliminary data.</text>
</comment>
<dbReference type="SUPFAM" id="SSF48371">
    <property type="entry name" value="ARM repeat"/>
    <property type="match status" value="1"/>
</dbReference>
<evidence type="ECO:0000256" key="3">
    <source>
        <dbReference type="ARBA" id="ARBA00022737"/>
    </source>
</evidence>
<dbReference type="InterPro" id="IPR040000">
    <property type="entry name" value="NOP9"/>
</dbReference>
<dbReference type="GO" id="GO:0000447">
    <property type="term" value="P:endonucleolytic cleavage in ITS1 to separate SSU-rRNA from 5.8S rRNA and LSU-rRNA from tricistronic rRNA transcript (SSU-rRNA, 5.8S rRNA, LSU-rRNA)"/>
    <property type="evidence" value="ECO:0007669"/>
    <property type="project" value="TreeGrafter"/>
</dbReference>
<organism evidence="8 9">
    <name type="scientific">Trichoderma parareesei</name>
    <name type="common">Filamentous fungus</name>
    <dbReference type="NCBI Taxonomy" id="858221"/>
    <lineage>
        <taxon>Eukaryota</taxon>
        <taxon>Fungi</taxon>
        <taxon>Dikarya</taxon>
        <taxon>Ascomycota</taxon>
        <taxon>Pezizomycotina</taxon>
        <taxon>Sordariomycetes</taxon>
        <taxon>Hypocreomycetidae</taxon>
        <taxon>Hypocreales</taxon>
        <taxon>Hypocreaceae</taxon>
        <taxon>Trichoderma</taxon>
    </lineage>
</organism>
<feature type="compositionally biased region" description="Basic and acidic residues" evidence="7">
    <location>
        <begin position="760"/>
        <end position="777"/>
    </location>
</feature>
<evidence type="ECO:0000256" key="7">
    <source>
        <dbReference type="SAM" id="MobiDB-lite"/>
    </source>
</evidence>
<dbReference type="SMART" id="SM00025">
    <property type="entry name" value="Pumilio"/>
    <property type="match status" value="5"/>
</dbReference>
<name>A0A2H2YX16_TRIPA</name>
<feature type="compositionally biased region" description="Basic residues" evidence="7">
    <location>
        <begin position="750"/>
        <end position="759"/>
    </location>
</feature>
<dbReference type="InterPro" id="IPR016024">
    <property type="entry name" value="ARM-type_fold"/>
</dbReference>
<keyword evidence="9" id="KW-1185">Reference proteome</keyword>
<evidence type="ECO:0000256" key="6">
    <source>
        <dbReference type="ARBA" id="ARBA00031929"/>
    </source>
</evidence>
<evidence type="ECO:0000256" key="2">
    <source>
        <dbReference type="ARBA" id="ARBA00016427"/>
    </source>
</evidence>
<comment type="function">
    <text evidence="4">RNA-binding nucleolar protein required for pre-rRNA processing. Involved in production of 18S rRNA and assembly of small ribosomal subunit.</text>
</comment>
<keyword evidence="3" id="KW-0677">Repeat</keyword>
<dbReference type="EMBL" id="LFMI01000117">
    <property type="protein sequence ID" value="OTA00593.1"/>
    <property type="molecule type" value="Genomic_DNA"/>
</dbReference>
<dbReference type="Proteomes" id="UP000219286">
    <property type="component" value="Unassembled WGS sequence"/>
</dbReference>
<evidence type="ECO:0000313" key="8">
    <source>
        <dbReference type="EMBL" id="OTA00593.1"/>
    </source>
</evidence>
<gene>
    <name evidence="8" type="ORF">A9Z42_0008430</name>
</gene>
<dbReference type="GO" id="GO:0030688">
    <property type="term" value="C:preribosome, small subunit precursor"/>
    <property type="evidence" value="ECO:0007669"/>
    <property type="project" value="TreeGrafter"/>
</dbReference>
<dbReference type="GO" id="GO:0000480">
    <property type="term" value="P:endonucleolytic cleavage in 5'-ETS of tricistronic rRNA transcript (SSU-rRNA, 5.8S rRNA, LSU-rRNA)"/>
    <property type="evidence" value="ECO:0007669"/>
    <property type="project" value="TreeGrafter"/>
</dbReference>
<dbReference type="GO" id="GO:0000472">
    <property type="term" value="P:endonucleolytic cleavage to generate mature 5'-end of SSU-rRNA from (SSU-rRNA, 5.8S rRNA, LSU-rRNA)"/>
    <property type="evidence" value="ECO:0007669"/>
    <property type="project" value="TreeGrafter"/>
</dbReference>
<feature type="compositionally biased region" description="Low complexity" evidence="7">
    <location>
        <begin position="41"/>
        <end position="57"/>
    </location>
</feature>
<dbReference type="PANTHER" id="PTHR13102:SF0">
    <property type="entry name" value="NUCLEOLAR PROTEIN 9"/>
    <property type="match status" value="1"/>
</dbReference>
<dbReference type="GO" id="GO:0000056">
    <property type="term" value="P:ribosomal small subunit export from nucleus"/>
    <property type="evidence" value="ECO:0007669"/>
    <property type="project" value="TreeGrafter"/>
</dbReference>
<feature type="region of interest" description="Disordered" evidence="7">
    <location>
        <begin position="1"/>
        <end position="59"/>
    </location>
</feature>
<evidence type="ECO:0000313" key="9">
    <source>
        <dbReference type="Proteomes" id="UP000219286"/>
    </source>
</evidence>
<reference evidence="8 9" key="1">
    <citation type="journal article" date="2015" name="Genome Announc.">
        <title>Genome sequence and annotation of Trichoderma parareesei, the ancestor of the cellulase producer Trichoderma reesei.</title>
        <authorList>
            <person name="Yang D."/>
            <person name="Pomraning K."/>
            <person name="Kopchinskiy A."/>
            <person name="Karimi Aghcheh R."/>
            <person name="Atanasova L."/>
            <person name="Chenthamara K."/>
            <person name="Baker S.E."/>
            <person name="Zhang R."/>
            <person name="Shen Q."/>
            <person name="Freitag M."/>
            <person name="Kubicek C.P."/>
            <person name="Druzhinina I.S."/>
        </authorList>
    </citation>
    <scope>NUCLEOTIDE SEQUENCE [LARGE SCALE GENOMIC DNA]</scope>
    <source>
        <strain evidence="8 9">CBS 125925</strain>
    </source>
</reference>
<dbReference type="AlphaFoldDB" id="A0A2H2YX16"/>
<dbReference type="InterPro" id="IPR001313">
    <property type="entry name" value="Pumilio_RNA-bd_rpt"/>
</dbReference>